<dbReference type="Proteomes" id="UP000828390">
    <property type="component" value="Unassembled WGS sequence"/>
</dbReference>
<protein>
    <submittedName>
        <fullName evidence="2">Uncharacterized protein</fullName>
    </submittedName>
</protein>
<accession>A0A9D4G377</accession>
<gene>
    <name evidence="2" type="ORF">DPMN_136113</name>
</gene>
<name>A0A9D4G377_DREPO</name>
<comment type="caution">
    <text evidence="2">The sequence shown here is derived from an EMBL/GenBank/DDBJ whole genome shotgun (WGS) entry which is preliminary data.</text>
</comment>
<feature type="non-terminal residue" evidence="2">
    <location>
        <position position="1"/>
    </location>
</feature>
<keyword evidence="3" id="KW-1185">Reference proteome</keyword>
<evidence type="ECO:0000313" key="3">
    <source>
        <dbReference type="Proteomes" id="UP000828390"/>
    </source>
</evidence>
<sequence>YFSFQEAWGSTRQTVTDLGCIGVLPSDEKDIEEQERGNEGRENEEQKRDEGREQERRWRREMRDSRKVKKKRKVSNIGSGNG</sequence>
<evidence type="ECO:0000256" key="1">
    <source>
        <dbReference type="SAM" id="MobiDB-lite"/>
    </source>
</evidence>
<organism evidence="2 3">
    <name type="scientific">Dreissena polymorpha</name>
    <name type="common">Zebra mussel</name>
    <name type="synonym">Mytilus polymorpha</name>
    <dbReference type="NCBI Taxonomy" id="45954"/>
    <lineage>
        <taxon>Eukaryota</taxon>
        <taxon>Metazoa</taxon>
        <taxon>Spiralia</taxon>
        <taxon>Lophotrochozoa</taxon>
        <taxon>Mollusca</taxon>
        <taxon>Bivalvia</taxon>
        <taxon>Autobranchia</taxon>
        <taxon>Heteroconchia</taxon>
        <taxon>Euheterodonta</taxon>
        <taxon>Imparidentia</taxon>
        <taxon>Neoheterodontei</taxon>
        <taxon>Myida</taxon>
        <taxon>Dreissenoidea</taxon>
        <taxon>Dreissenidae</taxon>
        <taxon>Dreissena</taxon>
    </lineage>
</organism>
<reference evidence="2" key="2">
    <citation type="submission" date="2020-11" db="EMBL/GenBank/DDBJ databases">
        <authorList>
            <person name="McCartney M.A."/>
            <person name="Auch B."/>
            <person name="Kono T."/>
            <person name="Mallez S."/>
            <person name="Becker A."/>
            <person name="Gohl D.M."/>
            <person name="Silverstein K.A.T."/>
            <person name="Koren S."/>
            <person name="Bechman K.B."/>
            <person name="Herman A."/>
            <person name="Abrahante J.E."/>
            <person name="Garbe J."/>
        </authorList>
    </citation>
    <scope>NUCLEOTIDE SEQUENCE</scope>
    <source>
        <strain evidence="2">Duluth1</strain>
        <tissue evidence="2">Whole animal</tissue>
    </source>
</reference>
<feature type="region of interest" description="Disordered" evidence="1">
    <location>
        <begin position="25"/>
        <end position="82"/>
    </location>
</feature>
<dbReference type="EMBL" id="JAIWYP010000006">
    <property type="protein sequence ID" value="KAH3807765.1"/>
    <property type="molecule type" value="Genomic_DNA"/>
</dbReference>
<reference evidence="2" key="1">
    <citation type="journal article" date="2019" name="bioRxiv">
        <title>The Genome of the Zebra Mussel, Dreissena polymorpha: A Resource for Invasive Species Research.</title>
        <authorList>
            <person name="McCartney M.A."/>
            <person name="Auch B."/>
            <person name="Kono T."/>
            <person name="Mallez S."/>
            <person name="Zhang Y."/>
            <person name="Obille A."/>
            <person name="Becker A."/>
            <person name="Abrahante J.E."/>
            <person name="Garbe J."/>
            <person name="Badalamenti J.P."/>
            <person name="Herman A."/>
            <person name="Mangelson H."/>
            <person name="Liachko I."/>
            <person name="Sullivan S."/>
            <person name="Sone E.D."/>
            <person name="Koren S."/>
            <person name="Silverstein K.A.T."/>
            <person name="Beckman K.B."/>
            <person name="Gohl D.M."/>
        </authorList>
    </citation>
    <scope>NUCLEOTIDE SEQUENCE</scope>
    <source>
        <strain evidence="2">Duluth1</strain>
        <tissue evidence="2">Whole animal</tissue>
    </source>
</reference>
<feature type="compositionally biased region" description="Basic and acidic residues" evidence="1">
    <location>
        <begin position="34"/>
        <end position="65"/>
    </location>
</feature>
<proteinExistence type="predicted"/>
<evidence type="ECO:0000313" key="2">
    <source>
        <dbReference type="EMBL" id="KAH3807765.1"/>
    </source>
</evidence>
<dbReference type="AlphaFoldDB" id="A0A9D4G377"/>